<dbReference type="AlphaFoldDB" id="A0A4Q9EIN1"/>
<evidence type="ECO:0000313" key="4">
    <source>
        <dbReference type="Proteomes" id="UP000293380"/>
    </source>
</evidence>
<reference evidence="3 4" key="1">
    <citation type="submission" date="2019-02" db="EMBL/GenBank/DDBJ databases">
        <title>Comparative genomic analysis of the Hafnia genus genomes.</title>
        <authorList>
            <person name="Zhiqiu Y."/>
            <person name="Chao Y."/>
            <person name="Yuhui D."/>
            <person name="Di H."/>
            <person name="Bin L."/>
        </authorList>
    </citation>
    <scope>NUCLEOTIDE SEQUENCE [LARGE SCALE GENOMIC DNA]</scope>
    <source>
        <strain evidence="3 4">PCM_1194</strain>
    </source>
</reference>
<sequence length="238" mass="27476">MEKRIARAKHCILLAGSPGRSSSTNRIYGRSMMKLLNCYLPVFRLGYEFTQHPEKYADYAFLRETCIELLKQSALNAELEHDKSDCESALLAVVIWLDERVLCSTLSCVAQWRSALLQMQLFQTSIGGELFFTRLAAIPDANISLHRVYLFCLLTGFHGKYTQQDKTRLKQRIEKTKACLPAEWRDWPNQAHLTLAGQQLKINQLTHWQIIKNSRWLWLIIPVSAYGLMLLSGFIYFS</sequence>
<feature type="transmembrane region" description="Helical" evidence="1">
    <location>
        <begin position="216"/>
        <end position="237"/>
    </location>
</feature>
<proteinExistence type="predicted"/>
<dbReference type="EMBL" id="SITD01000064">
    <property type="protein sequence ID" value="TBM23057.1"/>
    <property type="molecule type" value="Genomic_DNA"/>
</dbReference>
<gene>
    <name evidence="3" type="ORF">EYY89_18295</name>
</gene>
<evidence type="ECO:0000256" key="1">
    <source>
        <dbReference type="SAM" id="Phobius"/>
    </source>
</evidence>
<protein>
    <submittedName>
        <fullName evidence="3">DotU family type IV/VI secretion system protein</fullName>
    </submittedName>
</protein>
<accession>A0A4Q9EIN1</accession>
<dbReference type="PANTHER" id="PTHR38033">
    <property type="entry name" value="MEMBRANE PROTEIN-RELATED"/>
    <property type="match status" value="1"/>
</dbReference>
<keyword evidence="1" id="KW-0472">Membrane</keyword>
<dbReference type="PANTHER" id="PTHR38033:SF1">
    <property type="entry name" value="DOTU FAMILY TYPE IV_VI SECRETION SYSTEM PROTEIN"/>
    <property type="match status" value="1"/>
</dbReference>
<dbReference type="Pfam" id="PF09850">
    <property type="entry name" value="DotU"/>
    <property type="match status" value="1"/>
</dbReference>
<organism evidence="3 4">
    <name type="scientific">Hafnia paralvei</name>
    <dbReference type="NCBI Taxonomy" id="546367"/>
    <lineage>
        <taxon>Bacteria</taxon>
        <taxon>Pseudomonadati</taxon>
        <taxon>Pseudomonadota</taxon>
        <taxon>Gammaproteobacteria</taxon>
        <taxon>Enterobacterales</taxon>
        <taxon>Hafniaceae</taxon>
        <taxon>Hafnia</taxon>
    </lineage>
</organism>
<keyword evidence="1" id="KW-1133">Transmembrane helix</keyword>
<evidence type="ECO:0000259" key="2">
    <source>
        <dbReference type="Pfam" id="PF09850"/>
    </source>
</evidence>
<dbReference type="RefSeq" id="WP_130960313.1">
    <property type="nucleotide sequence ID" value="NZ_SITD01000064.1"/>
</dbReference>
<keyword evidence="1" id="KW-0812">Transmembrane</keyword>
<dbReference type="Gene3D" id="1.25.40.590">
    <property type="entry name" value="Type IV / VI secretion system, DotU"/>
    <property type="match status" value="1"/>
</dbReference>
<name>A0A4Q9EIN1_9GAMM</name>
<dbReference type="InterPro" id="IPR038522">
    <property type="entry name" value="T4/T6SS_DotU_sf"/>
</dbReference>
<dbReference type="Proteomes" id="UP000293380">
    <property type="component" value="Unassembled WGS sequence"/>
</dbReference>
<comment type="caution">
    <text evidence="3">The sequence shown here is derived from an EMBL/GenBank/DDBJ whole genome shotgun (WGS) entry which is preliminary data.</text>
</comment>
<evidence type="ECO:0000313" key="3">
    <source>
        <dbReference type="EMBL" id="TBM23057.1"/>
    </source>
</evidence>
<dbReference type="InterPro" id="IPR017732">
    <property type="entry name" value="T4/T6SS_DotU"/>
</dbReference>
<feature type="domain" description="Type IV / VI secretion system DotU" evidence="2">
    <location>
        <begin position="35"/>
        <end position="232"/>
    </location>
</feature>